<dbReference type="Gene3D" id="3.40.710.10">
    <property type="entry name" value="DD-peptidase/beta-lactamase superfamily"/>
    <property type="match status" value="1"/>
</dbReference>
<dbReference type="InterPro" id="IPR001264">
    <property type="entry name" value="Glyco_trans_51"/>
</dbReference>
<dbReference type="EMBL" id="JBHTGQ010000028">
    <property type="protein sequence ID" value="MFC7750817.1"/>
    <property type="molecule type" value="Genomic_DNA"/>
</dbReference>
<feature type="domain" description="Fibronectin type-III" evidence="18">
    <location>
        <begin position="663"/>
        <end position="758"/>
    </location>
</feature>
<keyword evidence="13" id="KW-0961">Cell wall biogenesis/degradation</keyword>
<dbReference type="Gene3D" id="2.60.40.10">
    <property type="entry name" value="Immunoglobulins"/>
    <property type="match status" value="1"/>
</dbReference>
<keyword evidence="4" id="KW-0328">Glycosyltransferase</keyword>
<dbReference type="PROSITE" id="PS50853">
    <property type="entry name" value="FN3"/>
    <property type="match status" value="1"/>
</dbReference>
<dbReference type="PANTHER" id="PTHR32282:SF32">
    <property type="entry name" value="PENICILLIN-BINDING PROTEIN 2A"/>
    <property type="match status" value="1"/>
</dbReference>
<dbReference type="SUPFAM" id="SSF53955">
    <property type="entry name" value="Lysozyme-like"/>
    <property type="match status" value="1"/>
</dbReference>
<dbReference type="InterPro" id="IPR050396">
    <property type="entry name" value="Glycosyltr_51/Transpeptidase"/>
</dbReference>
<dbReference type="NCBIfam" id="TIGR02074">
    <property type="entry name" value="PBP_1a_fam"/>
    <property type="match status" value="1"/>
</dbReference>
<dbReference type="InterPro" id="IPR012338">
    <property type="entry name" value="Beta-lactam/transpept-like"/>
</dbReference>
<evidence type="ECO:0000256" key="2">
    <source>
        <dbReference type="ARBA" id="ARBA00022645"/>
    </source>
</evidence>
<dbReference type="SUPFAM" id="SSF49265">
    <property type="entry name" value="Fibronectin type III"/>
    <property type="match status" value="1"/>
</dbReference>
<evidence type="ECO:0000256" key="12">
    <source>
        <dbReference type="ARBA" id="ARBA00023268"/>
    </source>
</evidence>
<evidence type="ECO:0000256" key="4">
    <source>
        <dbReference type="ARBA" id="ARBA00022676"/>
    </source>
</evidence>
<name>A0ABW2V3T7_9BACL</name>
<evidence type="ECO:0000256" key="15">
    <source>
        <dbReference type="ARBA" id="ARBA00049902"/>
    </source>
</evidence>
<reference evidence="20" key="1">
    <citation type="journal article" date="2019" name="Int. J. Syst. Evol. Microbiol.">
        <title>The Global Catalogue of Microorganisms (GCM) 10K type strain sequencing project: providing services to taxonomists for standard genome sequencing and annotation.</title>
        <authorList>
            <consortium name="The Broad Institute Genomics Platform"/>
            <consortium name="The Broad Institute Genome Sequencing Center for Infectious Disease"/>
            <person name="Wu L."/>
            <person name="Ma J."/>
        </authorList>
    </citation>
    <scope>NUCLEOTIDE SEQUENCE [LARGE SCALE GENOMIC DNA]</scope>
    <source>
        <strain evidence="20">JCM 18657</strain>
    </source>
</reference>
<keyword evidence="20" id="KW-1185">Reference proteome</keyword>
<feature type="compositionally biased region" description="Gly residues" evidence="16">
    <location>
        <begin position="796"/>
        <end position="833"/>
    </location>
</feature>
<comment type="caution">
    <text evidence="19">The sequence shown here is derived from an EMBL/GenBank/DDBJ whole genome shotgun (WGS) entry which is preliminary data.</text>
</comment>
<comment type="catalytic activity">
    <reaction evidence="14">
        <text>Preferential cleavage: (Ac)2-L-Lys-D-Ala-|-D-Ala. Also transpeptidation of peptidyl-alanyl moieties that are N-acyl substituents of D-alanine.</text>
        <dbReference type="EC" id="3.4.16.4"/>
    </reaction>
</comment>
<keyword evidence="8" id="KW-0133">Cell shape</keyword>
<gene>
    <name evidence="19" type="ORF">ACFQWB_12890</name>
</gene>
<keyword evidence="6 17" id="KW-0812">Transmembrane</keyword>
<evidence type="ECO:0000256" key="6">
    <source>
        <dbReference type="ARBA" id="ARBA00022692"/>
    </source>
</evidence>
<feature type="compositionally biased region" description="Basic and acidic residues" evidence="16">
    <location>
        <begin position="1"/>
        <end position="17"/>
    </location>
</feature>
<keyword evidence="9" id="KW-0573">Peptidoglycan synthesis</keyword>
<dbReference type="InterPro" id="IPR003961">
    <property type="entry name" value="FN3_dom"/>
</dbReference>
<feature type="region of interest" description="Disordered" evidence="16">
    <location>
        <begin position="748"/>
        <end position="860"/>
    </location>
</feature>
<feature type="region of interest" description="Disordered" evidence="16">
    <location>
        <begin position="1"/>
        <end position="23"/>
    </location>
</feature>
<evidence type="ECO:0000313" key="19">
    <source>
        <dbReference type="EMBL" id="MFC7750817.1"/>
    </source>
</evidence>
<accession>A0ABW2V3T7</accession>
<dbReference type="InterPro" id="IPR023346">
    <property type="entry name" value="Lysozyme-like_dom_sf"/>
</dbReference>
<evidence type="ECO:0000256" key="5">
    <source>
        <dbReference type="ARBA" id="ARBA00022679"/>
    </source>
</evidence>
<keyword evidence="12" id="KW-0511">Multifunctional enzyme</keyword>
<dbReference type="InterPro" id="IPR036950">
    <property type="entry name" value="PBP_transglycosylase"/>
</dbReference>
<keyword evidence="2" id="KW-0121">Carboxypeptidase</keyword>
<comment type="catalytic activity">
    <reaction evidence="15">
        <text>[GlcNAc-(1-&gt;4)-Mur2Ac(oyl-L-Ala-gamma-D-Glu-L-Lys-D-Ala-D-Ala)](n)-di-trans,octa-cis-undecaprenyl diphosphate + beta-D-GlcNAc-(1-&gt;4)-Mur2Ac(oyl-L-Ala-gamma-D-Glu-L-Lys-D-Ala-D-Ala)-di-trans,octa-cis-undecaprenyl diphosphate = [GlcNAc-(1-&gt;4)-Mur2Ac(oyl-L-Ala-gamma-D-Glu-L-Lys-D-Ala-D-Ala)](n+1)-di-trans,octa-cis-undecaprenyl diphosphate + di-trans,octa-cis-undecaprenyl diphosphate + H(+)</text>
        <dbReference type="Rhea" id="RHEA:23708"/>
        <dbReference type="Rhea" id="RHEA-COMP:9602"/>
        <dbReference type="Rhea" id="RHEA-COMP:9603"/>
        <dbReference type="ChEBI" id="CHEBI:15378"/>
        <dbReference type="ChEBI" id="CHEBI:58405"/>
        <dbReference type="ChEBI" id="CHEBI:60033"/>
        <dbReference type="ChEBI" id="CHEBI:78435"/>
        <dbReference type="EC" id="2.4.99.28"/>
    </reaction>
</comment>
<keyword evidence="3" id="KW-0645">Protease</keyword>
<keyword evidence="1" id="KW-1003">Cell membrane</keyword>
<protein>
    <submittedName>
        <fullName evidence="19">PBP1A family penicillin-binding protein</fullName>
    </submittedName>
</protein>
<evidence type="ECO:0000256" key="17">
    <source>
        <dbReference type="SAM" id="Phobius"/>
    </source>
</evidence>
<dbReference type="PANTHER" id="PTHR32282">
    <property type="entry name" value="BINDING PROTEIN TRANSPEPTIDASE, PUTATIVE-RELATED"/>
    <property type="match status" value="1"/>
</dbReference>
<evidence type="ECO:0000256" key="13">
    <source>
        <dbReference type="ARBA" id="ARBA00023316"/>
    </source>
</evidence>
<evidence type="ECO:0000256" key="9">
    <source>
        <dbReference type="ARBA" id="ARBA00022984"/>
    </source>
</evidence>
<feature type="compositionally biased region" description="Polar residues" evidence="16">
    <location>
        <begin position="835"/>
        <end position="847"/>
    </location>
</feature>
<dbReference type="Gene3D" id="1.10.3810.10">
    <property type="entry name" value="Biosynthetic peptidoglycan transglycosylase-like"/>
    <property type="match status" value="1"/>
</dbReference>
<evidence type="ECO:0000259" key="18">
    <source>
        <dbReference type="PROSITE" id="PS50853"/>
    </source>
</evidence>
<keyword evidence="7" id="KW-0378">Hydrolase</keyword>
<dbReference type="RefSeq" id="WP_170209460.1">
    <property type="nucleotide sequence ID" value="NZ_JBHTGQ010000028.1"/>
</dbReference>
<dbReference type="Proteomes" id="UP001596528">
    <property type="component" value="Unassembled WGS sequence"/>
</dbReference>
<evidence type="ECO:0000256" key="3">
    <source>
        <dbReference type="ARBA" id="ARBA00022670"/>
    </source>
</evidence>
<evidence type="ECO:0000313" key="20">
    <source>
        <dbReference type="Proteomes" id="UP001596528"/>
    </source>
</evidence>
<dbReference type="InterPro" id="IPR013783">
    <property type="entry name" value="Ig-like_fold"/>
</dbReference>
<evidence type="ECO:0000256" key="1">
    <source>
        <dbReference type="ARBA" id="ARBA00022475"/>
    </source>
</evidence>
<sequence length="860" mass="94458">MTERRAKSEQLKREKPAGKAKRKKRIQPRTWFFLFLGLFAASAVAAMGTYFFFVVNGTKLLLDNQDQFGMAQASIVYDSEGKEVSKLFVENREVVTLDQVPKLLQDAFIATEDRRFWEHQGVDVWSIGRALYKDILHRSAVEGGSTITQQLAKNIFFAVPEKTLFRKAKEASIALALERRYSKEQILEMYLNRIYFGSNGNGQSAWGIKSAVKMYFGKELGSSKPEDQLTLAEIATLAGLPKSPNGYSPFRNPERSKERRGTVLYLMAEQGLITEEQRKQAAEEELKLNSKPASRGTYAAYIDYVEDEALRLHNITPEELRMNGYRIYTALDTKAQQTMEQAFANDALFQKQTSGQTQKQEAGMVILDQKTGGIVAMAGGRDYSAKGFNRATAKRQPGSSFKPVVVYAPALETGNWHPYSKLEDKKQCYGNYCPENYNYRYQNEVDMFQAIRDSLNQPAVWLLNQIGVDRGMSFAEKLGIELDKSKDRNLAIALGGLTQGVSPLEMAQAYGAFANNGLQHRAHAILKIVDADGREVYKYNEKPKQVMSAKTAYYMTLMLQDVVTKGTGKGARFDRPVAGKTGSTQLDIKGLEKYYRDIWFVGYTPEWTAAVWLGFDKTDSKHYVNSDSGRAATLFKEVMSKALAGKPKSSFARPSGVPALNEPPSAVTDLTAEYDPQNRDVRLKWTPVGEAISYKVYRSGTGEGEQTPRLLSTTPVTELRDISVLENNTYTYYVVAFDTRTNLEAGKSNDAQVTVPAGGGIPGSPLPSVSPLPTPSGSESPDPSGSPTPKPNGSNKPGGGNGDGDGQNNGDGNGNGRGNGNGNGRGNGNGGGNRANPSPDSGSQPSDNGVLEQILPILPR</sequence>
<organism evidence="19 20">
    <name type="scientific">Paenibacillus thermoaerophilus</name>
    <dbReference type="NCBI Taxonomy" id="1215385"/>
    <lineage>
        <taxon>Bacteria</taxon>
        <taxon>Bacillati</taxon>
        <taxon>Bacillota</taxon>
        <taxon>Bacilli</taxon>
        <taxon>Bacillales</taxon>
        <taxon>Paenibacillaceae</taxon>
        <taxon>Paenibacillus</taxon>
    </lineage>
</organism>
<evidence type="ECO:0000256" key="11">
    <source>
        <dbReference type="ARBA" id="ARBA00023136"/>
    </source>
</evidence>
<evidence type="ECO:0000256" key="8">
    <source>
        <dbReference type="ARBA" id="ARBA00022960"/>
    </source>
</evidence>
<feature type="compositionally biased region" description="Pro residues" evidence="16">
    <location>
        <begin position="764"/>
        <end position="774"/>
    </location>
</feature>
<dbReference type="Pfam" id="PF00912">
    <property type="entry name" value="Transgly"/>
    <property type="match status" value="1"/>
</dbReference>
<keyword evidence="11 17" id="KW-0472">Membrane</keyword>
<dbReference type="SUPFAM" id="SSF56601">
    <property type="entry name" value="beta-lactamase/transpeptidase-like"/>
    <property type="match status" value="1"/>
</dbReference>
<dbReference type="InterPro" id="IPR001460">
    <property type="entry name" value="PCN-bd_Tpept"/>
</dbReference>
<proteinExistence type="predicted"/>
<feature type="transmembrane region" description="Helical" evidence="17">
    <location>
        <begin position="31"/>
        <end position="53"/>
    </location>
</feature>
<dbReference type="InterPro" id="IPR036116">
    <property type="entry name" value="FN3_sf"/>
</dbReference>
<keyword evidence="5" id="KW-0808">Transferase</keyword>
<evidence type="ECO:0000256" key="16">
    <source>
        <dbReference type="SAM" id="MobiDB-lite"/>
    </source>
</evidence>
<evidence type="ECO:0000256" key="7">
    <source>
        <dbReference type="ARBA" id="ARBA00022801"/>
    </source>
</evidence>
<dbReference type="Pfam" id="PF00905">
    <property type="entry name" value="Transpeptidase"/>
    <property type="match status" value="1"/>
</dbReference>
<evidence type="ECO:0000256" key="10">
    <source>
        <dbReference type="ARBA" id="ARBA00022989"/>
    </source>
</evidence>
<evidence type="ECO:0000256" key="14">
    <source>
        <dbReference type="ARBA" id="ARBA00034000"/>
    </source>
</evidence>
<keyword evidence="10 17" id="KW-1133">Transmembrane helix</keyword>